<dbReference type="RefSeq" id="WP_187536692.1">
    <property type="nucleotide sequence ID" value="NZ_JACRTL010000006.1"/>
</dbReference>
<dbReference type="PIRSF" id="PIRSF010376">
    <property type="entry name" value="IspE"/>
    <property type="match status" value="1"/>
</dbReference>
<dbReference type="EMBL" id="JACRTL010000006">
    <property type="protein sequence ID" value="MBC8611539.1"/>
    <property type="molecule type" value="Genomic_DNA"/>
</dbReference>
<evidence type="ECO:0000256" key="2">
    <source>
        <dbReference type="ARBA" id="ARBA00012052"/>
    </source>
</evidence>
<feature type="domain" description="GHMP kinase C-terminal" evidence="11">
    <location>
        <begin position="200"/>
        <end position="275"/>
    </location>
</feature>
<dbReference type="InterPro" id="IPR004424">
    <property type="entry name" value="IspE"/>
</dbReference>
<feature type="binding site" evidence="9">
    <location>
        <begin position="96"/>
        <end position="106"/>
    </location>
    <ligand>
        <name>ATP</name>
        <dbReference type="ChEBI" id="CHEBI:30616"/>
    </ligand>
</feature>
<reference evidence="12" key="1">
    <citation type="submission" date="2020-08" db="EMBL/GenBank/DDBJ databases">
        <title>Genome public.</title>
        <authorList>
            <person name="Liu C."/>
            <person name="Sun Q."/>
        </authorList>
    </citation>
    <scope>NUCLEOTIDE SEQUENCE</scope>
    <source>
        <strain evidence="12">NSJ-15</strain>
    </source>
</reference>
<organism evidence="12 13">
    <name type="scientific">Massiliimalia timonensis</name>
    <dbReference type="NCBI Taxonomy" id="1987501"/>
    <lineage>
        <taxon>Bacteria</taxon>
        <taxon>Bacillati</taxon>
        <taxon>Bacillota</taxon>
        <taxon>Clostridia</taxon>
        <taxon>Eubacteriales</taxon>
        <taxon>Oscillospiraceae</taxon>
        <taxon>Massiliimalia</taxon>
    </lineage>
</organism>
<dbReference type="EC" id="2.7.1.148" evidence="2 9"/>
<evidence type="ECO:0000259" key="11">
    <source>
        <dbReference type="Pfam" id="PF08544"/>
    </source>
</evidence>
<feature type="domain" description="GHMP kinase N-terminal" evidence="10">
    <location>
        <begin position="67"/>
        <end position="146"/>
    </location>
</feature>
<comment type="function">
    <text evidence="9">Catalyzes the phosphorylation of the position 2 hydroxy group of 4-diphosphocytidyl-2C-methyl-D-erythritol.</text>
</comment>
<dbReference type="InterPro" id="IPR020568">
    <property type="entry name" value="Ribosomal_Su5_D2-typ_SF"/>
</dbReference>
<keyword evidence="9" id="KW-0414">Isoprene biosynthesis</keyword>
<protein>
    <recommendedName>
        <fullName evidence="3 9">4-diphosphocytidyl-2-C-methyl-D-erythritol kinase</fullName>
        <shortName evidence="9">CMK</shortName>
        <ecNumber evidence="2 9">2.7.1.148</ecNumber>
    </recommendedName>
    <alternativeName>
        <fullName evidence="8 9">4-(cytidine-5'-diphospho)-2-C-methyl-D-erythritol kinase</fullName>
    </alternativeName>
</protein>
<dbReference type="UniPathway" id="UPA00056">
    <property type="reaction ID" value="UER00094"/>
</dbReference>
<proteinExistence type="inferred from homology"/>
<evidence type="ECO:0000256" key="8">
    <source>
        <dbReference type="ARBA" id="ARBA00032554"/>
    </source>
</evidence>
<dbReference type="InterPro" id="IPR036554">
    <property type="entry name" value="GHMP_kinase_C_sf"/>
</dbReference>
<dbReference type="PANTHER" id="PTHR43527">
    <property type="entry name" value="4-DIPHOSPHOCYTIDYL-2-C-METHYL-D-ERYTHRITOL KINASE, CHLOROPLASTIC"/>
    <property type="match status" value="1"/>
</dbReference>
<dbReference type="InterPro" id="IPR013750">
    <property type="entry name" value="GHMP_kinase_C_dom"/>
</dbReference>
<evidence type="ECO:0000256" key="1">
    <source>
        <dbReference type="ARBA" id="ARBA00009684"/>
    </source>
</evidence>
<name>A0A8J6P284_9FIRM</name>
<evidence type="ECO:0000313" key="13">
    <source>
        <dbReference type="Proteomes" id="UP000632659"/>
    </source>
</evidence>
<dbReference type="GO" id="GO:0019288">
    <property type="term" value="P:isopentenyl diphosphate biosynthetic process, methylerythritol 4-phosphate pathway"/>
    <property type="evidence" value="ECO:0007669"/>
    <property type="project" value="UniProtKB-UniRule"/>
</dbReference>
<keyword evidence="4 9" id="KW-0808">Transferase</keyword>
<keyword evidence="7 9" id="KW-0067">ATP-binding</keyword>
<dbReference type="SUPFAM" id="SSF54211">
    <property type="entry name" value="Ribosomal protein S5 domain 2-like"/>
    <property type="match status" value="1"/>
</dbReference>
<dbReference type="PANTHER" id="PTHR43527:SF2">
    <property type="entry name" value="4-DIPHOSPHOCYTIDYL-2-C-METHYL-D-ERYTHRITOL KINASE, CHLOROPLASTIC"/>
    <property type="match status" value="1"/>
</dbReference>
<evidence type="ECO:0000256" key="7">
    <source>
        <dbReference type="ARBA" id="ARBA00022840"/>
    </source>
</evidence>
<keyword evidence="13" id="KW-1185">Reference proteome</keyword>
<comment type="similarity">
    <text evidence="1 9">Belongs to the GHMP kinase family. IspE subfamily.</text>
</comment>
<evidence type="ECO:0000256" key="3">
    <source>
        <dbReference type="ARBA" id="ARBA00017473"/>
    </source>
</evidence>
<evidence type="ECO:0000259" key="10">
    <source>
        <dbReference type="Pfam" id="PF00288"/>
    </source>
</evidence>
<evidence type="ECO:0000256" key="4">
    <source>
        <dbReference type="ARBA" id="ARBA00022679"/>
    </source>
</evidence>
<feature type="active site" evidence="9">
    <location>
        <position position="11"/>
    </location>
</feature>
<dbReference type="InterPro" id="IPR014721">
    <property type="entry name" value="Ribsml_uS5_D2-typ_fold_subgr"/>
</dbReference>
<evidence type="ECO:0000256" key="9">
    <source>
        <dbReference type="HAMAP-Rule" id="MF_00061"/>
    </source>
</evidence>
<feature type="active site" evidence="9">
    <location>
        <position position="138"/>
    </location>
</feature>
<dbReference type="GO" id="GO:0005524">
    <property type="term" value="F:ATP binding"/>
    <property type="evidence" value="ECO:0007669"/>
    <property type="project" value="UniProtKB-UniRule"/>
</dbReference>
<dbReference type="Pfam" id="PF00288">
    <property type="entry name" value="GHMP_kinases_N"/>
    <property type="match status" value="1"/>
</dbReference>
<dbReference type="HAMAP" id="MF_00061">
    <property type="entry name" value="IspE"/>
    <property type="match status" value="1"/>
</dbReference>
<keyword evidence="6 9" id="KW-0418">Kinase</keyword>
<dbReference type="AlphaFoldDB" id="A0A8J6P284"/>
<dbReference type="SUPFAM" id="SSF55060">
    <property type="entry name" value="GHMP Kinase, C-terminal domain"/>
    <property type="match status" value="1"/>
</dbReference>
<dbReference type="Gene3D" id="3.30.230.10">
    <property type="match status" value="1"/>
</dbReference>
<evidence type="ECO:0000256" key="5">
    <source>
        <dbReference type="ARBA" id="ARBA00022741"/>
    </source>
</evidence>
<sequence length="290" mass="30915">MDQVTVKAPAKLNLALDITGKTENGYHLMKMVMQAIDLYDTIRIRKNDTGKISLSCGLESVPCDERNIAYAAAEAFFQHCGIEERGVEIRLDKVIPQQAGMAGGSADGAGTLTVLNELYQTGLSLPELCGIGKTVGADLPFCLTGGTAVVEGIGEIITPIADFPDCDFVVAKPKGGISTQRAFSEFDRAEIGPCLDITAMVKAIEDRDVAGACAQMYNALARVCPLKEVEAIQNIMTSCGAKGALMTGSGSAVFGVFTDRGKAYACERRLSQRYEECFLCKPISHGPVIE</sequence>
<comment type="catalytic activity">
    <reaction evidence="9">
        <text>4-CDP-2-C-methyl-D-erythritol + ATP = 4-CDP-2-C-methyl-D-erythritol 2-phosphate + ADP + H(+)</text>
        <dbReference type="Rhea" id="RHEA:18437"/>
        <dbReference type="ChEBI" id="CHEBI:15378"/>
        <dbReference type="ChEBI" id="CHEBI:30616"/>
        <dbReference type="ChEBI" id="CHEBI:57823"/>
        <dbReference type="ChEBI" id="CHEBI:57919"/>
        <dbReference type="ChEBI" id="CHEBI:456216"/>
        <dbReference type="EC" id="2.7.1.148"/>
    </reaction>
</comment>
<comment type="caution">
    <text evidence="12">The sequence shown here is derived from an EMBL/GenBank/DDBJ whole genome shotgun (WGS) entry which is preliminary data.</text>
</comment>
<evidence type="ECO:0000256" key="6">
    <source>
        <dbReference type="ARBA" id="ARBA00022777"/>
    </source>
</evidence>
<dbReference type="Pfam" id="PF08544">
    <property type="entry name" value="GHMP_kinases_C"/>
    <property type="match status" value="1"/>
</dbReference>
<dbReference type="GO" id="GO:0016114">
    <property type="term" value="P:terpenoid biosynthetic process"/>
    <property type="evidence" value="ECO:0007669"/>
    <property type="project" value="UniProtKB-UniRule"/>
</dbReference>
<dbReference type="InterPro" id="IPR006204">
    <property type="entry name" value="GHMP_kinase_N_dom"/>
</dbReference>
<dbReference type="Gene3D" id="3.30.70.890">
    <property type="entry name" value="GHMP kinase, C-terminal domain"/>
    <property type="match status" value="1"/>
</dbReference>
<accession>A0A8J6P284</accession>
<gene>
    <name evidence="9" type="primary">ispE</name>
    <name evidence="12" type="ORF">H8702_10570</name>
</gene>
<keyword evidence="5 9" id="KW-0547">Nucleotide-binding</keyword>
<evidence type="ECO:0000313" key="12">
    <source>
        <dbReference type="EMBL" id="MBC8611539.1"/>
    </source>
</evidence>
<comment type="pathway">
    <text evidence="9">Isoprenoid biosynthesis; isopentenyl diphosphate biosynthesis via DXP pathway; isopentenyl diphosphate from 1-deoxy-D-xylulose 5-phosphate: step 3/6.</text>
</comment>
<dbReference type="GO" id="GO:0050515">
    <property type="term" value="F:4-(cytidine 5'-diphospho)-2-C-methyl-D-erythritol kinase activity"/>
    <property type="evidence" value="ECO:0007669"/>
    <property type="project" value="UniProtKB-UniRule"/>
</dbReference>
<dbReference type="NCBIfam" id="TIGR00154">
    <property type="entry name" value="ispE"/>
    <property type="match status" value="1"/>
</dbReference>
<dbReference type="Proteomes" id="UP000632659">
    <property type="component" value="Unassembled WGS sequence"/>
</dbReference>